<feature type="domain" description="Mur ligase central" evidence="16">
    <location>
        <begin position="110"/>
        <end position="259"/>
    </location>
</feature>
<dbReference type="GO" id="GO:0051301">
    <property type="term" value="P:cell division"/>
    <property type="evidence" value="ECO:0007669"/>
    <property type="project" value="UniProtKB-KW"/>
</dbReference>
<evidence type="ECO:0000256" key="9">
    <source>
        <dbReference type="ARBA" id="ARBA00022984"/>
    </source>
</evidence>
<feature type="binding site" evidence="12">
    <location>
        <position position="497"/>
    </location>
    <ligand>
        <name>meso-2,6-diaminopimelate</name>
        <dbReference type="ChEBI" id="CHEBI:57791"/>
    </ligand>
</feature>
<dbReference type="InterPro" id="IPR005761">
    <property type="entry name" value="UDP-N-AcMur-Glu-dNH2Pim_ligase"/>
</dbReference>
<evidence type="ECO:0000313" key="18">
    <source>
        <dbReference type="Proteomes" id="UP001154420"/>
    </source>
</evidence>
<evidence type="ECO:0000259" key="16">
    <source>
        <dbReference type="Pfam" id="PF08245"/>
    </source>
</evidence>
<comment type="PTM">
    <text evidence="12">Carboxylation is probably crucial for Mg(2+) binding and, consequently, for the gamma-phosphate positioning of ATP.</text>
</comment>
<dbReference type="GO" id="GO:0005524">
    <property type="term" value="F:ATP binding"/>
    <property type="evidence" value="ECO:0007669"/>
    <property type="project" value="UniProtKB-UniRule"/>
</dbReference>
<dbReference type="InterPro" id="IPR004101">
    <property type="entry name" value="Mur_ligase_C"/>
</dbReference>
<keyword evidence="3 12" id="KW-0963">Cytoplasm</keyword>
<feature type="modified residue" description="N6-carboxylysine" evidence="12">
    <location>
        <position position="223"/>
    </location>
</feature>
<dbReference type="EC" id="6.3.2.13" evidence="12"/>
<dbReference type="GO" id="GO:0000287">
    <property type="term" value="F:magnesium ion binding"/>
    <property type="evidence" value="ECO:0007669"/>
    <property type="project" value="UniProtKB-UniRule"/>
</dbReference>
<dbReference type="SUPFAM" id="SSF63418">
    <property type="entry name" value="MurE/MurF N-terminal domain"/>
    <property type="match status" value="1"/>
</dbReference>
<dbReference type="PANTHER" id="PTHR23135">
    <property type="entry name" value="MUR LIGASE FAMILY MEMBER"/>
    <property type="match status" value="1"/>
</dbReference>
<dbReference type="GO" id="GO:0005737">
    <property type="term" value="C:cytoplasm"/>
    <property type="evidence" value="ECO:0007669"/>
    <property type="project" value="UniProtKB-SubCell"/>
</dbReference>
<dbReference type="GO" id="GO:0071555">
    <property type="term" value="P:cell wall organization"/>
    <property type="evidence" value="ECO:0007669"/>
    <property type="project" value="UniProtKB-KW"/>
</dbReference>
<feature type="binding site" evidence="12">
    <location>
        <position position="30"/>
    </location>
    <ligand>
        <name>UDP-N-acetyl-alpha-D-muramoyl-L-alanyl-D-glutamate</name>
        <dbReference type="ChEBI" id="CHEBI:83900"/>
    </ligand>
</feature>
<evidence type="ECO:0000256" key="13">
    <source>
        <dbReference type="RuleBase" id="RU004135"/>
    </source>
</evidence>
<feature type="domain" description="Mur ligase N-terminal catalytic" evidence="14">
    <location>
        <begin position="22"/>
        <end position="97"/>
    </location>
</feature>
<comment type="subcellular location">
    <subcellularLocation>
        <location evidence="12 13">Cytoplasm</location>
    </subcellularLocation>
</comment>
<comment type="cofactor">
    <cofactor evidence="12">
        <name>Mg(2+)</name>
        <dbReference type="ChEBI" id="CHEBI:18420"/>
    </cofactor>
</comment>
<evidence type="ECO:0000256" key="1">
    <source>
        <dbReference type="ARBA" id="ARBA00004752"/>
    </source>
</evidence>
<evidence type="ECO:0000256" key="4">
    <source>
        <dbReference type="ARBA" id="ARBA00022598"/>
    </source>
</evidence>
<comment type="similarity">
    <text evidence="2 12">Belongs to the MurCDEF family. MurE subfamily.</text>
</comment>
<feature type="binding site" evidence="12">
    <location>
        <begin position="445"/>
        <end position="448"/>
    </location>
    <ligand>
        <name>meso-2,6-diaminopimelate</name>
        <dbReference type="ChEBI" id="CHEBI:57791"/>
    </ligand>
</feature>
<keyword evidence="4 12" id="KW-0436">Ligase</keyword>
<evidence type="ECO:0000259" key="14">
    <source>
        <dbReference type="Pfam" id="PF01225"/>
    </source>
</evidence>
<feature type="binding site" evidence="12">
    <location>
        <position position="501"/>
    </location>
    <ligand>
        <name>meso-2,6-diaminopimelate</name>
        <dbReference type="ChEBI" id="CHEBI:57791"/>
    </ligand>
</feature>
<evidence type="ECO:0000256" key="8">
    <source>
        <dbReference type="ARBA" id="ARBA00022960"/>
    </source>
</evidence>
<dbReference type="Gene3D" id="3.40.1390.10">
    <property type="entry name" value="MurE/MurF, N-terminal domain"/>
    <property type="match status" value="1"/>
</dbReference>
<dbReference type="GO" id="GO:0009252">
    <property type="term" value="P:peptidoglycan biosynthetic process"/>
    <property type="evidence" value="ECO:0007669"/>
    <property type="project" value="UniProtKB-UniRule"/>
</dbReference>
<feature type="binding site" evidence="12">
    <location>
        <position position="189"/>
    </location>
    <ligand>
        <name>UDP-N-acetyl-alpha-D-muramoyl-L-alanyl-D-glutamate</name>
        <dbReference type="ChEBI" id="CHEBI:83900"/>
    </ligand>
</feature>
<dbReference type="InterPro" id="IPR013221">
    <property type="entry name" value="Mur_ligase_cen"/>
</dbReference>
<dbReference type="Proteomes" id="UP001154420">
    <property type="component" value="Unassembled WGS sequence"/>
</dbReference>
<keyword evidence="9 12" id="KW-0573">Peptidoglycan synthesis</keyword>
<keyword evidence="10 12" id="KW-0131">Cell cycle</keyword>
<dbReference type="RefSeq" id="WP_160560830.1">
    <property type="nucleotide sequence ID" value="NZ_QZDT01000024.1"/>
</dbReference>
<dbReference type="Gene3D" id="3.90.190.20">
    <property type="entry name" value="Mur ligase, C-terminal domain"/>
    <property type="match status" value="1"/>
</dbReference>
<dbReference type="InterPro" id="IPR000713">
    <property type="entry name" value="Mur_ligase_N"/>
</dbReference>
<dbReference type="Pfam" id="PF08245">
    <property type="entry name" value="Mur_ligase_M"/>
    <property type="match status" value="1"/>
</dbReference>
<dbReference type="Gene3D" id="3.40.1190.10">
    <property type="entry name" value="Mur-like, catalytic domain"/>
    <property type="match status" value="1"/>
</dbReference>
<evidence type="ECO:0000256" key="10">
    <source>
        <dbReference type="ARBA" id="ARBA00023306"/>
    </source>
</evidence>
<accession>A0A9X5GT30</accession>
<dbReference type="InterPro" id="IPR018109">
    <property type="entry name" value="Folylpolyglutamate_synth_CS"/>
</dbReference>
<dbReference type="SUPFAM" id="SSF53623">
    <property type="entry name" value="MurD-like peptide ligases, catalytic domain"/>
    <property type="match status" value="1"/>
</dbReference>
<dbReference type="Pfam" id="PF01225">
    <property type="entry name" value="Mur_ligase"/>
    <property type="match status" value="1"/>
</dbReference>
<keyword evidence="11 12" id="KW-0961">Cell wall biogenesis/degradation</keyword>
<dbReference type="SUPFAM" id="SSF53244">
    <property type="entry name" value="MurD-like peptide ligases, peptide-binding domain"/>
    <property type="match status" value="1"/>
</dbReference>
<gene>
    <name evidence="12" type="primary">murE</name>
    <name evidence="17" type="ORF">D5281_14510</name>
</gene>
<dbReference type="PROSITE" id="PS01011">
    <property type="entry name" value="FOLYLPOLYGLU_SYNT_1"/>
    <property type="match status" value="1"/>
</dbReference>
<keyword evidence="7 12" id="KW-0067">ATP-binding</keyword>
<proteinExistence type="inferred from homology"/>
<evidence type="ECO:0000256" key="11">
    <source>
        <dbReference type="ARBA" id="ARBA00023316"/>
    </source>
</evidence>
<keyword evidence="12" id="KW-0460">Magnesium</keyword>
<feature type="domain" description="Mur ligase C-terminal" evidence="15">
    <location>
        <begin position="372"/>
        <end position="499"/>
    </location>
</feature>
<dbReference type="HAMAP" id="MF_00208">
    <property type="entry name" value="MurE"/>
    <property type="match status" value="1"/>
</dbReference>
<protein>
    <recommendedName>
        <fullName evidence="12">UDP-N-acetylmuramoyl-L-alanyl-D-glutamate--2,6-diaminopimelate ligase</fullName>
        <ecNumber evidence="12">6.3.2.13</ecNumber>
    </recommendedName>
    <alternativeName>
        <fullName evidence="12">Meso-A2pm-adding enzyme</fullName>
    </alternativeName>
    <alternativeName>
        <fullName evidence="12">Meso-diaminopimelate-adding enzyme</fullName>
    </alternativeName>
    <alternativeName>
        <fullName evidence="12">UDP-MurNAc-L-Ala-D-Glu:meso-diaminopimelate ligase</fullName>
    </alternativeName>
    <alternativeName>
        <fullName evidence="12">UDP-MurNAc-tripeptide synthetase</fullName>
    </alternativeName>
    <alternativeName>
        <fullName evidence="12">UDP-N-acetylmuramyl-tripeptide synthetase</fullName>
    </alternativeName>
</protein>
<keyword evidence="18" id="KW-1185">Reference proteome</keyword>
<sequence>MKCRELLEELSYKCVRGSVDKKITEVVYDSRKITEGCMFICICGYQVDGHSFAAEAASKGAGAIVVQKEVNLPDACDTAVILVEDTRYAMAFIAAAYFGHPADRLKVIGITGTKGKTTTTYLIKSILERAGYRVGLVGTIETMIGDKHIPANNTTPESFLLQQYFKEMEEAGCEIVVMEVASQGLKLHRTQGFTFEIGIFTNLEPDHIGPNEHADFEEYQACKGLLFQQCRLGIVNRDDAHVEAVLKGHTCRLETIGLGAIEPGAEEWAVHMAGGNRLEESLNPSIDLYAQDLKLVNKPGELGVAFQVRANRFHLDKEKENQSPWPGDFSVEVPTPGRFSVYNALTAIAVCRHFKVEIPQIQKALLGAHVKGRIEMVPVSDQFTLLIDYAHNAMSLKSLLSTLREYQPTRLVCVFGCGGNRSKIRRFEMGEVSGNYADFTIITSDNPRFEKPQDIIEDIKIGIQKTTGEYIEICDRKEAIAYAISHGQPGDIIVLAGKGHEDYQEIEGVKYPMDERVLIAEILKEKRGERG</sequence>
<comment type="function">
    <text evidence="12">Catalyzes the addition of meso-diaminopimelic acid to the nucleotide precursor UDP-N-acetylmuramoyl-L-alanyl-D-glutamate (UMAG) in the biosynthesis of bacterial cell-wall peptidoglycan.</text>
</comment>
<dbReference type="PANTHER" id="PTHR23135:SF4">
    <property type="entry name" value="UDP-N-ACETYLMURAMOYL-L-ALANYL-D-GLUTAMATE--2,6-DIAMINOPIMELATE LIGASE MURE HOMOLOG, CHLOROPLASTIC"/>
    <property type="match status" value="1"/>
</dbReference>
<evidence type="ECO:0000256" key="12">
    <source>
        <dbReference type="HAMAP-Rule" id="MF_00208"/>
    </source>
</evidence>
<dbReference type="InterPro" id="IPR036615">
    <property type="entry name" value="Mur_ligase_C_dom_sf"/>
</dbReference>
<feature type="binding site" evidence="12">
    <location>
        <begin position="154"/>
        <end position="155"/>
    </location>
    <ligand>
        <name>UDP-N-acetyl-alpha-D-muramoyl-L-alanyl-D-glutamate</name>
        <dbReference type="ChEBI" id="CHEBI:83900"/>
    </ligand>
</feature>
<reference evidence="17" key="1">
    <citation type="submission" date="2018-09" db="EMBL/GenBank/DDBJ databases">
        <title>Murine metabolic-syndrome-specific gut microbial biobank.</title>
        <authorList>
            <person name="Liu C."/>
        </authorList>
    </citation>
    <scope>NUCLEOTIDE SEQUENCE</scope>
    <source>
        <strain evidence="17">D42-62</strain>
    </source>
</reference>
<feature type="binding site" evidence="12">
    <location>
        <begin position="112"/>
        <end position="118"/>
    </location>
    <ligand>
        <name>ATP</name>
        <dbReference type="ChEBI" id="CHEBI:30616"/>
    </ligand>
</feature>
<dbReference type="GO" id="GO:0008765">
    <property type="term" value="F:UDP-N-acetylmuramoylalanyl-D-glutamate-2,6-diaminopimelate ligase activity"/>
    <property type="evidence" value="ECO:0007669"/>
    <property type="project" value="UniProtKB-UniRule"/>
</dbReference>
<dbReference type="EMBL" id="QZDT01000024">
    <property type="protein sequence ID" value="NBJ93774.1"/>
    <property type="molecule type" value="Genomic_DNA"/>
</dbReference>
<evidence type="ECO:0000256" key="5">
    <source>
        <dbReference type="ARBA" id="ARBA00022618"/>
    </source>
</evidence>
<dbReference type="AlphaFoldDB" id="A0A9X5GT30"/>
<keyword evidence="8 12" id="KW-0133">Cell shape</keyword>
<comment type="caution">
    <text evidence="17">The sequence shown here is derived from an EMBL/GenBank/DDBJ whole genome shotgun (WGS) entry which is preliminary data.</text>
</comment>
<dbReference type="Pfam" id="PF02875">
    <property type="entry name" value="Mur_ligase_C"/>
    <property type="match status" value="1"/>
</dbReference>
<evidence type="ECO:0000256" key="3">
    <source>
        <dbReference type="ARBA" id="ARBA00022490"/>
    </source>
</evidence>
<comment type="catalytic activity">
    <reaction evidence="12">
        <text>UDP-N-acetyl-alpha-D-muramoyl-L-alanyl-D-glutamate + meso-2,6-diaminopimelate + ATP = UDP-N-acetyl-alpha-D-muramoyl-L-alanyl-gamma-D-glutamyl-meso-2,6-diaminopimelate + ADP + phosphate + H(+)</text>
        <dbReference type="Rhea" id="RHEA:23676"/>
        <dbReference type="ChEBI" id="CHEBI:15378"/>
        <dbReference type="ChEBI" id="CHEBI:30616"/>
        <dbReference type="ChEBI" id="CHEBI:43474"/>
        <dbReference type="ChEBI" id="CHEBI:57791"/>
        <dbReference type="ChEBI" id="CHEBI:83900"/>
        <dbReference type="ChEBI" id="CHEBI:83905"/>
        <dbReference type="ChEBI" id="CHEBI:456216"/>
        <dbReference type="EC" id="6.3.2.13"/>
    </reaction>
</comment>
<evidence type="ECO:0000259" key="15">
    <source>
        <dbReference type="Pfam" id="PF02875"/>
    </source>
</evidence>
<name>A0A9X5GT30_9FIRM</name>
<evidence type="ECO:0000313" key="17">
    <source>
        <dbReference type="EMBL" id="NBJ93774.1"/>
    </source>
</evidence>
<dbReference type="InterPro" id="IPR036565">
    <property type="entry name" value="Mur-like_cat_sf"/>
</dbReference>
<dbReference type="NCBIfam" id="TIGR01085">
    <property type="entry name" value="murE"/>
    <property type="match status" value="1"/>
</dbReference>
<dbReference type="InterPro" id="IPR035911">
    <property type="entry name" value="MurE/MurF_N"/>
</dbReference>
<dbReference type="GO" id="GO:0008360">
    <property type="term" value="P:regulation of cell shape"/>
    <property type="evidence" value="ECO:0007669"/>
    <property type="project" value="UniProtKB-KW"/>
</dbReference>
<comment type="pathway">
    <text evidence="1 12 13">Cell wall biogenesis; peptidoglycan biosynthesis.</text>
</comment>
<dbReference type="GO" id="GO:0004326">
    <property type="term" value="F:tetrahydrofolylpolyglutamate synthase activity"/>
    <property type="evidence" value="ECO:0007669"/>
    <property type="project" value="InterPro"/>
</dbReference>
<organism evidence="17 18">
    <name type="scientific">Parablautia muri</name>
    <dbReference type="NCBI Taxonomy" id="2320879"/>
    <lineage>
        <taxon>Bacteria</taxon>
        <taxon>Bacillati</taxon>
        <taxon>Bacillota</taxon>
        <taxon>Clostridia</taxon>
        <taxon>Lachnospirales</taxon>
        <taxon>Lachnospiraceae</taxon>
        <taxon>Parablautia</taxon>
    </lineage>
</organism>
<feature type="short sequence motif" description="Meso-diaminopimelate recognition motif" evidence="12">
    <location>
        <begin position="445"/>
        <end position="448"/>
    </location>
</feature>
<keyword evidence="6 12" id="KW-0547">Nucleotide-binding</keyword>
<comment type="caution">
    <text evidence="12">Lacks conserved residue(s) required for the propagation of feature annotation.</text>
</comment>
<feature type="binding site" evidence="12">
    <location>
        <position position="421"/>
    </location>
    <ligand>
        <name>meso-2,6-diaminopimelate</name>
        <dbReference type="ChEBI" id="CHEBI:57791"/>
    </ligand>
</feature>
<evidence type="ECO:0000256" key="7">
    <source>
        <dbReference type="ARBA" id="ARBA00022840"/>
    </source>
</evidence>
<dbReference type="OrthoDB" id="9800958at2"/>
<evidence type="ECO:0000256" key="6">
    <source>
        <dbReference type="ARBA" id="ARBA00022741"/>
    </source>
</evidence>
<evidence type="ECO:0000256" key="2">
    <source>
        <dbReference type="ARBA" id="ARBA00005898"/>
    </source>
</evidence>
<feature type="binding site" evidence="12">
    <location>
        <position position="153"/>
    </location>
    <ligand>
        <name>UDP-N-acetyl-alpha-D-muramoyl-L-alanyl-D-glutamate</name>
        <dbReference type="ChEBI" id="CHEBI:83900"/>
    </ligand>
</feature>
<keyword evidence="5 12" id="KW-0132">Cell division</keyword>